<evidence type="ECO:0000313" key="2">
    <source>
        <dbReference type="Proteomes" id="UP000054270"/>
    </source>
</evidence>
<organism evidence="1 2">
    <name type="scientific">Hypholoma sublateritium (strain FD-334 SS-4)</name>
    <dbReference type="NCBI Taxonomy" id="945553"/>
    <lineage>
        <taxon>Eukaryota</taxon>
        <taxon>Fungi</taxon>
        <taxon>Dikarya</taxon>
        <taxon>Basidiomycota</taxon>
        <taxon>Agaricomycotina</taxon>
        <taxon>Agaricomycetes</taxon>
        <taxon>Agaricomycetidae</taxon>
        <taxon>Agaricales</taxon>
        <taxon>Agaricineae</taxon>
        <taxon>Strophariaceae</taxon>
        <taxon>Hypholoma</taxon>
    </lineage>
</organism>
<dbReference type="EMBL" id="KN817518">
    <property type="protein sequence ID" value="KJA29912.1"/>
    <property type="molecule type" value="Genomic_DNA"/>
</dbReference>
<dbReference type="STRING" id="945553.A0A0D2LP88"/>
<protein>
    <submittedName>
        <fullName evidence="1">Uncharacterized protein</fullName>
    </submittedName>
</protein>
<dbReference type="Proteomes" id="UP000054270">
    <property type="component" value="Unassembled WGS sequence"/>
</dbReference>
<evidence type="ECO:0000313" key="1">
    <source>
        <dbReference type="EMBL" id="KJA29912.1"/>
    </source>
</evidence>
<proteinExistence type="predicted"/>
<sequence length="151" mass="17304">LFWDEPQPNARCLGFGRREYTAKLRNVPFYANWVEACERTEVTIHGVRILSPTFCESKWPFGGVVGHWIVDFGEDECLAYWGKISDKARDDPHTNRFRAQLQGVKKGEDWQALCSTTPANIHGISIPKPSFCENKGFWGVHATWDLEDKDC</sequence>
<dbReference type="AlphaFoldDB" id="A0A0D2LP88"/>
<feature type="non-terminal residue" evidence="1">
    <location>
        <position position="1"/>
    </location>
</feature>
<reference evidence="2" key="1">
    <citation type="submission" date="2014-04" db="EMBL/GenBank/DDBJ databases">
        <title>Evolutionary Origins and Diversification of the Mycorrhizal Mutualists.</title>
        <authorList>
            <consortium name="DOE Joint Genome Institute"/>
            <consortium name="Mycorrhizal Genomics Consortium"/>
            <person name="Kohler A."/>
            <person name="Kuo A."/>
            <person name="Nagy L.G."/>
            <person name="Floudas D."/>
            <person name="Copeland A."/>
            <person name="Barry K.W."/>
            <person name="Cichocki N."/>
            <person name="Veneault-Fourrey C."/>
            <person name="LaButti K."/>
            <person name="Lindquist E.A."/>
            <person name="Lipzen A."/>
            <person name="Lundell T."/>
            <person name="Morin E."/>
            <person name="Murat C."/>
            <person name="Riley R."/>
            <person name="Ohm R."/>
            <person name="Sun H."/>
            <person name="Tunlid A."/>
            <person name="Henrissat B."/>
            <person name="Grigoriev I.V."/>
            <person name="Hibbett D.S."/>
            <person name="Martin F."/>
        </authorList>
    </citation>
    <scope>NUCLEOTIDE SEQUENCE [LARGE SCALE GENOMIC DNA]</scope>
    <source>
        <strain evidence="2">FD-334 SS-4</strain>
    </source>
</reference>
<dbReference type="OrthoDB" id="3153758at2759"/>
<gene>
    <name evidence="1" type="ORF">HYPSUDRAFT_126366</name>
</gene>
<dbReference type="OMA" id="RIFGHWI"/>
<accession>A0A0D2LP88</accession>
<keyword evidence="2" id="KW-1185">Reference proteome</keyword>
<name>A0A0D2LP88_HYPSF</name>